<evidence type="ECO:0000313" key="2">
    <source>
        <dbReference type="EMBL" id="MDC8011757.1"/>
    </source>
</evidence>
<keyword evidence="3" id="KW-1185">Reference proteome</keyword>
<dbReference type="Proteomes" id="UP001139971">
    <property type="component" value="Unassembled WGS sequence"/>
</dbReference>
<dbReference type="InterPro" id="IPR013783">
    <property type="entry name" value="Ig-like_fold"/>
</dbReference>
<evidence type="ECO:0000256" key="1">
    <source>
        <dbReference type="SAM" id="SignalP"/>
    </source>
</evidence>
<dbReference type="Gene3D" id="2.60.40.10">
    <property type="entry name" value="Immunoglobulins"/>
    <property type="match status" value="1"/>
</dbReference>
<proteinExistence type="predicted"/>
<feature type="chain" id="PRO_5040850058" evidence="1">
    <location>
        <begin position="16"/>
        <end position="467"/>
    </location>
</feature>
<dbReference type="AlphaFoldDB" id="A0A9X4BI10"/>
<name>A0A9X4BI10_9GAMM</name>
<protein>
    <submittedName>
        <fullName evidence="2">Uncharacterized protein</fullName>
    </submittedName>
</protein>
<organism evidence="2 3">
    <name type="scientific">Tahibacter soli</name>
    <dbReference type="NCBI Taxonomy" id="2983605"/>
    <lineage>
        <taxon>Bacteria</taxon>
        <taxon>Pseudomonadati</taxon>
        <taxon>Pseudomonadota</taxon>
        <taxon>Gammaproteobacteria</taxon>
        <taxon>Lysobacterales</taxon>
        <taxon>Rhodanobacteraceae</taxon>
        <taxon>Tahibacter</taxon>
    </lineage>
</organism>
<sequence>MVSLLASLLLSGSYAANLPISASACEFGEVYQGQPAECLVEFVNLSDKPVKLSALTAKRPNDRLDVDTLVLAPKSTGHVRLHVDTSLDIGTAHHPLSLRVPGSDNPLSVNSRGFVMSVFDHGELKVDLGTVSLANGDRKPESLTVSSDEDPGAKLVRVLQAPPYLDVTLSQDGRTINVGLRDSAPWGPIDTQVVLGVDSAKQKQVAVKVVGDARGKVAPSSNPFALDLIRRGSGRHEYIIPLTDVSGEALKVGRLTLEGIEGRVRNQPCVPERKDCRWLKLEISDKQPTGRIDGKLLVQLPGYGQALPIYLWGLMVNADTKIRDGDEELRKSAEKAAAQAESAGASPVFSAAPKPGNLVDELKRATKSSSQAQIPGTGPLLRWQVANEAPLYGYVVYRAGSADGPWKRVNGETIRVVTEDNAGGSYSWRDQSAVPGEHYWYYIGTIDFRGKRERLTTPSEVVVKAAQ</sequence>
<gene>
    <name evidence="2" type="ORF">OD750_004270</name>
</gene>
<comment type="caution">
    <text evidence="2">The sequence shown here is derived from an EMBL/GenBank/DDBJ whole genome shotgun (WGS) entry which is preliminary data.</text>
</comment>
<feature type="signal peptide" evidence="1">
    <location>
        <begin position="1"/>
        <end position="15"/>
    </location>
</feature>
<reference evidence="2" key="1">
    <citation type="submission" date="2023-02" db="EMBL/GenBank/DDBJ databases">
        <title>Tahibacter soli sp. nov. isolated from soil.</title>
        <authorList>
            <person name="Baek J.H."/>
            <person name="Lee J.K."/>
            <person name="Choi D.G."/>
            <person name="Jeon C.O."/>
        </authorList>
    </citation>
    <scope>NUCLEOTIDE SEQUENCE</scope>
    <source>
        <strain evidence="2">BL</strain>
    </source>
</reference>
<dbReference type="RefSeq" id="WP_263542968.1">
    <property type="nucleotide sequence ID" value="NZ_JAOVZO020000003.1"/>
</dbReference>
<evidence type="ECO:0000313" key="3">
    <source>
        <dbReference type="Proteomes" id="UP001139971"/>
    </source>
</evidence>
<dbReference type="EMBL" id="JAOVZO020000003">
    <property type="protein sequence ID" value="MDC8011757.1"/>
    <property type="molecule type" value="Genomic_DNA"/>
</dbReference>
<keyword evidence="1" id="KW-0732">Signal</keyword>
<accession>A0A9X4BI10</accession>